<dbReference type="GO" id="GO:0006312">
    <property type="term" value="P:mitotic recombination"/>
    <property type="evidence" value="ECO:0007669"/>
    <property type="project" value="TreeGrafter"/>
</dbReference>
<sequence length="927" mass="103713">MALQAKHELQLDSVQELGFVTFLKSLPEKPGSTLRVFDRTEYYTVHGEDAVFVAKEVFKTTGVIKYIGGSKKVESVVLSQRNFEAFARELLLVRQYRVEVYSNKGGAKSNDWSISFKASPGNLLQFEEILFGNTEMSTSGGVMGIKVTSEDSQVHVGVALVDPILRTFTVCQFADTDQFSNLESVLVQLGPKECLIPAGERAGDGNKLGQVLGRSGVLVVEKKKSEFNNKDIVQDLNRLLKAKKGEKPNSATLDEIDKTVAMCALTSCIKYLELLSNEDNFGQFRLSTFDLSLYMKLDAPAVRALNLLPVAGEANKNQSLLGLLNRCRTAQGQRLLAQWIKQPLVDLNKIEERLNVVEAMLSDSDMRQMLFEDQLRKVPDFQRLAKKFQRKRATLQDCYRVYQALDKMPYLLETLEKHDGKHKQLLAQIFAGPIKELLRDFTKFQEMVETTVDLEQVQNHEFLIRSDFDDNLAELRRRIEGLEESIRGELARAGRDLGLEPGKTIKLESSSQLGYFFRVTRKEEKALRNNKKYHTIDTNKNGVRFHSTAVKQYNQEYVQARDDYNEQQKSVVAEVISIAAGYVEPMSMLNDVLAQLDVLVAFSVVSASAPVPYTRPKLFPKGEGVLRLQEARHPCLEMQDDVSFIPNDVTFEKDKQMFQIITGPNMGGKSTYIRSVGVCVLMAQVGCYVPCTSAEVSIVDCILARVGAGDFQLKGVSTFMAEMLETASILRSASSDSLIIIDELGRGTSTYDGFGLAWAISEHISKKIQCFCLFATHFHELTALSDEVPTVNNLHVTALTDNGTLTLLYRVKPGVCDQSFGIHVAELAHFPKHVIEDAKAKAAELEDFQMIGLEGTGLEGEDEPAVKRRKLAKQEGQEIIEEFVRKAQELPSDLSPDELVAAVNKLKEEVKKRDNPYVKDILAKGKH</sequence>
<dbReference type="Pfam" id="PF00488">
    <property type="entry name" value="MutS_V"/>
    <property type="match status" value="1"/>
</dbReference>
<dbReference type="AlphaFoldDB" id="A0AAV4GNZ3"/>
<comment type="subcellular location">
    <subcellularLocation>
        <location evidence="1">Nucleus</location>
    </subcellularLocation>
</comment>
<evidence type="ECO:0000256" key="8">
    <source>
        <dbReference type="ARBA" id="ARBA00023204"/>
    </source>
</evidence>
<keyword evidence="6" id="KW-0067">ATP-binding</keyword>
<reference evidence="15 16" key="1">
    <citation type="journal article" date="2021" name="Elife">
        <title>Chloroplast acquisition without the gene transfer in kleptoplastic sea slugs, Plakobranchus ocellatus.</title>
        <authorList>
            <person name="Maeda T."/>
            <person name="Takahashi S."/>
            <person name="Yoshida T."/>
            <person name="Shimamura S."/>
            <person name="Takaki Y."/>
            <person name="Nagai Y."/>
            <person name="Toyoda A."/>
            <person name="Suzuki Y."/>
            <person name="Arimoto A."/>
            <person name="Ishii H."/>
            <person name="Satoh N."/>
            <person name="Nishiyama T."/>
            <person name="Hasebe M."/>
            <person name="Maruyama T."/>
            <person name="Minagawa J."/>
            <person name="Obokata J."/>
            <person name="Shigenobu S."/>
        </authorList>
    </citation>
    <scope>NUCLEOTIDE SEQUENCE [LARGE SCALE GENOMIC DNA]</scope>
</reference>
<dbReference type="Gene3D" id="3.40.1170.10">
    <property type="entry name" value="DNA repair protein MutS, domain I"/>
    <property type="match status" value="1"/>
</dbReference>
<dbReference type="GO" id="GO:0140664">
    <property type="term" value="F:ATP-dependent DNA damage sensor activity"/>
    <property type="evidence" value="ECO:0007669"/>
    <property type="project" value="InterPro"/>
</dbReference>
<dbReference type="CDD" id="cd03285">
    <property type="entry name" value="ABC_MSH2_euk"/>
    <property type="match status" value="1"/>
</dbReference>
<dbReference type="FunFam" id="3.30.420.110:FF:000002">
    <property type="entry name" value="DNA mismatch repair protein"/>
    <property type="match status" value="1"/>
</dbReference>
<proteinExistence type="inferred from homology"/>
<dbReference type="InterPro" id="IPR027417">
    <property type="entry name" value="P-loop_NTPase"/>
</dbReference>
<dbReference type="GO" id="GO:0030983">
    <property type="term" value="F:mismatched DNA binding"/>
    <property type="evidence" value="ECO:0007669"/>
    <property type="project" value="InterPro"/>
</dbReference>
<dbReference type="InterPro" id="IPR007696">
    <property type="entry name" value="DNA_mismatch_repair_MutS_core"/>
</dbReference>
<dbReference type="PIRSF" id="PIRSF005813">
    <property type="entry name" value="MSH2"/>
    <property type="match status" value="1"/>
</dbReference>
<dbReference type="InterPro" id="IPR011184">
    <property type="entry name" value="DNA_mismatch_repair_Msh2"/>
</dbReference>
<evidence type="ECO:0000256" key="12">
    <source>
        <dbReference type="RuleBase" id="RU003756"/>
    </source>
</evidence>
<comment type="function">
    <text evidence="12">Component of the post-replicative DNA mismatch repair system (MMR).</text>
</comment>
<dbReference type="PROSITE" id="PS00486">
    <property type="entry name" value="DNA_MISMATCH_REPAIR_2"/>
    <property type="match status" value="1"/>
</dbReference>
<dbReference type="SMART" id="SM00534">
    <property type="entry name" value="MUTSac"/>
    <property type="match status" value="1"/>
</dbReference>
<dbReference type="FunFam" id="3.40.1170.10:FF:000003">
    <property type="entry name" value="DNA mismatch repair protein"/>
    <property type="match status" value="1"/>
</dbReference>
<organism evidence="15 16">
    <name type="scientific">Elysia marginata</name>
    <dbReference type="NCBI Taxonomy" id="1093978"/>
    <lineage>
        <taxon>Eukaryota</taxon>
        <taxon>Metazoa</taxon>
        <taxon>Spiralia</taxon>
        <taxon>Lophotrochozoa</taxon>
        <taxon>Mollusca</taxon>
        <taxon>Gastropoda</taxon>
        <taxon>Heterobranchia</taxon>
        <taxon>Euthyneura</taxon>
        <taxon>Panpulmonata</taxon>
        <taxon>Sacoglossa</taxon>
        <taxon>Placobranchoidea</taxon>
        <taxon>Plakobranchidae</taxon>
        <taxon>Elysia</taxon>
    </lineage>
</organism>
<evidence type="ECO:0000256" key="1">
    <source>
        <dbReference type="ARBA" id="ARBA00004123"/>
    </source>
</evidence>
<keyword evidence="13" id="KW-0175">Coiled coil</keyword>
<dbReference type="InterPro" id="IPR016151">
    <property type="entry name" value="DNA_mismatch_repair_MutS_N"/>
</dbReference>
<evidence type="ECO:0000256" key="4">
    <source>
        <dbReference type="ARBA" id="ARBA00022741"/>
    </source>
</evidence>
<keyword evidence="7 12" id="KW-0238">DNA-binding</keyword>
<dbReference type="GO" id="GO:0032301">
    <property type="term" value="C:MutSalpha complex"/>
    <property type="evidence" value="ECO:0007669"/>
    <property type="project" value="TreeGrafter"/>
</dbReference>
<dbReference type="PANTHER" id="PTHR11361">
    <property type="entry name" value="DNA MISMATCH REPAIR PROTEIN MUTS FAMILY MEMBER"/>
    <property type="match status" value="1"/>
</dbReference>
<dbReference type="Pfam" id="PF05190">
    <property type="entry name" value="MutS_IV"/>
    <property type="match status" value="1"/>
</dbReference>
<dbReference type="Proteomes" id="UP000762676">
    <property type="component" value="Unassembled WGS sequence"/>
</dbReference>
<evidence type="ECO:0000256" key="7">
    <source>
        <dbReference type="ARBA" id="ARBA00023125"/>
    </source>
</evidence>
<comment type="similarity">
    <text evidence="2 12">Belongs to the DNA mismatch repair MutS family.</text>
</comment>
<dbReference type="GO" id="GO:0005524">
    <property type="term" value="F:ATP binding"/>
    <property type="evidence" value="ECO:0007669"/>
    <property type="project" value="UniProtKB-KW"/>
</dbReference>
<dbReference type="InterPro" id="IPR032642">
    <property type="entry name" value="Msh2_ATP-bd"/>
</dbReference>
<dbReference type="Gene3D" id="1.10.1420.10">
    <property type="match status" value="2"/>
</dbReference>
<evidence type="ECO:0000256" key="10">
    <source>
        <dbReference type="ARBA" id="ARBA00029795"/>
    </source>
</evidence>
<name>A0AAV4GNZ3_9GAST</name>
<dbReference type="InterPro" id="IPR007860">
    <property type="entry name" value="DNA_mmatch_repair_MutS_con_dom"/>
</dbReference>
<feature type="domain" description="DNA mismatch repair proteins mutS family" evidence="14">
    <location>
        <begin position="737"/>
        <end position="753"/>
    </location>
</feature>
<dbReference type="Pfam" id="PF01624">
    <property type="entry name" value="MutS_I"/>
    <property type="match status" value="1"/>
</dbReference>
<dbReference type="EMBL" id="BMAT01012183">
    <property type="protein sequence ID" value="GFR87507.1"/>
    <property type="molecule type" value="Genomic_DNA"/>
</dbReference>
<gene>
    <name evidence="15" type="ORF">ElyMa_006078600</name>
</gene>
<dbReference type="InterPro" id="IPR007695">
    <property type="entry name" value="DNA_mismatch_repair_MutS-lik_N"/>
</dbReference>
<dbReference type="FunFam" id="3.40.50.300:FF:000523">
    <property type="entry name" value="DNA mismatch repair protein"/>
    <property type="match status" value="1"/>
</dbReference>
<feature type="coiled-coil region" evidence="13">
    <location>
        <begin position="465"/>
        <end position="492"/>
    </location>
</feature>
<evidence type="ECO:0000256" key="5">
    <source>
        <dbReference type="ARBA" id="ARBA00022763"/>
    </source>
</evidence>
<keyword evidence="16" id="KW-1185">Reference proteome</keyword>
<comment type="caution">
    <text evidence="15">The sequence shown here is derived from an EMBL/GenBank/DDBJ whole genome shotgun (WGS) entry which is preliminary data.</text>
</comment>
<keyword evidence="9" id="KW-0539">Nucleus</keyword>
<keyword evidence="4 12" id="KW-0547">Nucleotide-binding</keyword>
<evidence type="ECO:0000256" key="11">
    <source>
        <dbReference type="ARBA" id="ARBA00073545"/>
    </source>
</evidence>
<dbReference type="InterPro" id="IPR007861">
    <property type="entry name" value="DNA_mismatch_repair_MutS_clamp"/>
</dbReference>
<dbReference type="InterPro" id="IPR045076">
    <property type="entry name" value="MutS"/>
</dbReference>
<dbReference type="SMART" id="SM00533">
    <property type="entry name" value="MUTSd"/>
    <property type="match status" value="1"/>
</dbReference>
<evidence type="ECO:0000256" key="9">
    <source>
        <dbReference type="ARBA" id="ARBA00023242"/>
    </source>
</evidence>
<dbReference type="Gene3D" id="3.30.420.110">
    <property type="entry name" value="MutS, connector domain"/>
    <property type="match status" value="1"/>
</dbReference>
<evidence type="ECO:0000313" key="15">
    <source>
        <dbReference type="EMBL" id="GFR87507.1"/>
    </source>
</evidence>
<dbReference type="FunFam" id="1.10.1420.10:FF:000003">
    <property type="entry name" value="DNA mismatch repair protein"/>
    <property type="match status" value="1"/>
</dbReference>
<accession>A0AAV4GNZ3</accession>
<dbReference type="Gene3D" id="3.40.50.300">
    <property type="entry name" value="P-loop containing nucleotide triphosphate hydrolases"/>
    <property type="match status" value="1"/>
</dbReference>
<dbReference type="PANTHER" id="PTHR11361:SF35">
    <property type="entry name" value="DNA MISMATCH REPAIR PROTEIN MSH2"/>
    <property type="match status" value="1"/>
</dbReference>
<evidence type="ECO:0000259" key="14">
    <source>
        <dbReference type="PROSITE" id="PS00486"/>
    </source>
</evidence>
<evidence type="ECO:0000256" key="2">
    <source>
        <dbReference type="ARBA" id="ARBA00006271"/>
    </source>
</evidence>
<dbReference type="Pfam" id="PF05192">
    <property type="entry name" value="MutS_III"/>
    <property type="match status" value="1"/>
</dbReference>
<dbReference type="SUPFAM" id="SSF52540">
    <property type="entry name" value="P-loop containing nucleoside triphosphate hydrolases"/>
    <property type="match status" value="1"/>
</dbReference>
<dbReference type="NCBIfam" id="NF003810">
    <property type="entry name" value="PRK05399.1"/>
    <property type="match status" value="1"/>
</dbReference>
<evidence type="ECO:0000256" key="3">
    <source>
        <dbReference type="ARBA" id="ARBA00019549"/>
    </source>
</evidence>
<dbReference type="InterPro" id="IPR000432">
    <property type="entry name" value="DNA_mismatch_repair_MutS_C"/>
</dbReference>
<dbReference type="InterPro" id="IPR036187">
    <property type="entry name" value="DNA_mismatch_repair_MutS_sf"/>
</dbReference>
<evidence type="ECO:0000256" key="13">
    <source>
        <dbReference type="SAM" id="Coils"/>
    </source>
</evidence>
<keyword evidence="5 12" id="KW-0227">DNA damage</keyword>
<protein>
    <recommendedName>
        <fullName evidence="11">DNA mismatch repair protein MSH2</fullName>
    </recommendedName>
    <alternativeName>
        <fullName evidence="3">DNA mismatch repair protein Msh2</fullName>
    </alternativeName>
    <alternativeName>
        <fullName evidence="10">MutS protein homolog 2</fullName>
    </alternativeName>
</protein>
<evidence type="ECO:0000256" key="6">
    <source>
        <dbReference type="ARBA" id="ARBA00022840"/>
    </source>
</evidence>
<dbReference type="Pfam" id="PF05188">
    <property type="entry name" value="MutS_II"/>
    <property type="match status" value="1"/>
</dbReference>
<dbReference type="GO" id="GO:0006298">
    <property type="term" value="P:mismatch repair"/>
    <property type="evidence" value="ECO:0007669"/>
    <property type="project" value="InterPro"/>
</dbReference>
<evidence type="ECO:0000313" key="16">
    <source>
        <dbReference type="Proteomes" id="UP000762676"/>
    </source>
</evidence>
<dbReference type="SUPFAM" id="SSF48334">
    <property type="entry name" value="DNA repair protein MutS, domain III"/>
    <property type="match status" value="1"/>
</dbReference>
<dbReference type="InterPro" id="IPR036678">
    <property type="entry name" value="MutS_con_dom_sf"/>
</dbReference>
<keyword evidence="8 12" id="KW-0234">DNA repair</keyword>